<proteinExistence type="predicted"/>
<protein>
    <submittedName>
        <fullName evidence="1">52 kDa repressor of the inhibitor of the protein kinase</fullName>
    </submittedName>
</protein>
<dbReference type="Proteomes" id="UP001152320">
    <property type="component" value="Chromosome 1"/>
</dbReference>
<organism evidence="1 2">
    <name type="scientific">Holothuria leucospilota</name>
    <name type="common">Black long sea cucumber</name>
    <name type="synonym">Mertensiothuria leucospilota</name>
    <dbReference type="NCBI Taxonomy" id="206669"/>
    <lineage>
        <taxon>Eukaryota</taxon>
        <taxon>Metazoa</taxon>
        <taxon>Echinodermata</taxon>
        <taxon>Eleutherozoa</taxon>
        <taxon>Echinozoa</taxon>
        <taxon>Holothuroidea</taxon>
        <taxon>Aspidochirotacea</taxon>
        <taxon>Aspidochirotida</taxon>
        <taxon>Holothuriidae</taxon>
        <taxon>Holothuria</taxon>
    </lineage>
</organism>
<dbReference type="PANTHER" id="PTHR46289">
    <property type="entry name" value="52 KDA REPRESSOR OF THE INHIBITOR OF THE PROTEIN KINASE-LIKE PROTEIN-RELATED"/>
    <property type="match status" value="1"/>
</dbReference>
<dbReference type="EMBL" id="JAIZAY010000001">
    <property type="protein sequence ID" value="KAJ8050061.1"/>
    <property type="molecule type" value="Genomic_DNA"/>
</dbReference>
<sequence length="284" mass="32420">MEEAINAHYFHCSMHCLNLSAAKAVTTPSVRHTQEIVKEVVSFFRSSAKRSGLLKKCIEKCEDTRISKSHLMTACTTRFIERHTSIVCFRSLLRFIVESLSQMTTWQSSEARKKAYTLIHSISQTETVIGLVVLENISSIMLPTTRLLQTEGIDLVNAMSGVDDMLAMLESLRSSDSFGRIFEEAQKVAELLGITLTKPRTVRSVYRATTSSEDTSLDEYYRINAFYPTLDDILQDLRLRFSPKQQQAANFSRAVPAFMDFRDEEGDWRKLEMAVNTYIEKWVS</sequence>
<comment type="caution">
    <text evidence="1">The sequence shown here is derived from an EMBL/GenBank/DDBJ whole genome shotgun (WGS) entry which is preliminary data.</text>
</comment>
<dbReference type="PANTHER" id="PTHR46289:SF14">
    <property type="entry name" value="DUF4371 DOMAIN-CONTAINING PROTEIN"/>
    <property type="match status" value="1"/>
</dbReference>
<reference evidence="1" key="1">
    <citation type="submission" date="2021-10" db="EMBL/GenBank/DDBJ databases">
        <title>Tropical sea cucumber genome reveals ecological adaptation and Cuvierian tubules defense mechanism.</title>
        <authorList>
            <person name="Chen T."/>
        </authorList>
    </citation>
    <scope>NUCLEOTIDE SEQUENCE</scope>
    <source>
        <strain evidence="1">Nanhai2018</strain>
        <tissue evidence="1">Muscle</tissue>
    </source>
</reference>
<dbReference type="AlphaFoldDB" id="A0A9Q1CS52"/>
<evidence type="ECO:0000313" key="1">
    <source>
        <dbReference type="EMBL" id="KAJ8050061.1"/>
    </source>
</evidence>
<evidence type="ECO:0000313" key="2">
    <source>
        <dbReference type="Proteomes" id="UP001152320"/>
    </source>
</evidence>
<dbReference type="OrthoDB" id="6628121at2759"/>
<name>A0A9Q1CS52_HOLLE</name>
<accession>A0A9Q1CS52</accession>
<dbReference type="InterPro" id="IPR052958">
    <property type="entry name" value="IFN-induced_PKR_regulator"/>
</dbReference>
<gene>
    <name evidence="1" type="ORF">HOLleu_03112</name>
</gene>
<keyword evidence="2" id="KW-1185">Reference proteome</keyword>